<organism evidence="1 2">
    <name type="scientific">Rhodococcus gordoniae</name>
    <dbReference type="NCBI Taxonomy" id="223392"/>
    <lineage>
        <taxon>Bacteria</taxon>
        <taxon>Bacillati</taxon>
        <taxon>Actinomycetota</taxon>
        <taxon>Actinomycetes</taxon>
        <taxon>Mycobacteriales</taxon>
        <taxon>Nocardiaceae</taxon>
        <taxon>Rhodococcus</taxon>
    </lineage>
</organism>
<dbReference type="Proteomes" id="UP000254569">
    <property type="component" value="Unassembled WGS sequence"/>
</dbReference>
<evidence type="ECO:0000313" key="2">
    <source>
        <dbReference type="Proteomes" id="UP000254569"/>
    </source>
</evidence>
<reference evidence="1 2" key="1">
    <citation type="submission" date="2018-06" db="EMBL/GenBank/DDBJ databases">
        <authorList>
            <consortium name="Pathogen Informatics"/>
            <person name="Doyle S."/>
        </authorList>
    </citation>
    <scope>NUCLEOTIDE SEQUENCE [LARGE SCALE GENOMIC DNA]</scope>
    <source>
        <strain evidence="1 2">NCTC13296</strain>
    </source>
</reference>
<gene>
    <name evidence="1" type="ORF">NCTC13296_02398</name>
</gene>
<accession>A0A379M2A8</accession>
<dbReference type="InterPro" id="IPR023393">
    <property type="entry name" value="START-like_dom_sf"/>
</dbReference>
<evidence type="ECO:0000313" key="1">
    <source>
        <dbReference type="EMBL" id="SUE15535.1"/>
    </source>
</evidence>
<dbReference type="Gene3D" id="3.30.530.20">
    <property type="match status" value="1"/>
</dbReference>
<dbReference type="OrthoDB" id="9797595at2"/>
<dbReference type="RefSeq" id="WP_037222260.1">
    <property type="nucleotide sequence ID" value="NZ_LPZN01000019.1"/>
</dbReference>
<dbReference type="SUPFAM" id="SSF55961">
    <property type="entry name" value="Bet v1-like"/>
    <property type="match status" value="1"/>
</dbReference>
<proteinExistence type="predicted"/>
<sequence length="194" mass="21057">MVDFGRVVQNASKVAENASRVVDNAGRAVNHAGHTVGGLVRRAVDRPVDARKPQTVTVTVPRAQVMQFWRDPENLSRVFGDHVRVETVEANRLRWTWDVAGRSTIWDTRVDVTSEGLAFVGEDDADTPGPRVVLAVSDAPRGTAMTLRAQVPAPDLVTGAWTFTALYRARALMQTGEIPTLQGSPSARESEGDA</sequence>
<dbReference type="EMBL" id="UGVI01000001">
    <property type="protein sequence ID" value="SUE15535.1"/>
    <property type="molecule type" value="Genomic_DNA"/>
</dbReference>
<protein>
    <submittedName>
        <fullName evidence="1">Predicted integral membrane protein</fullName>
    </submittedName>
</protein>
<keyword evidence="2" id="KW-1185">Reference proteome</keyword>
<dbReference type="AlphaFoldDB" id="A0A379M2A8"/>
<name>A0A379M2A8_9NOCA</name>